<accession>A0A4S4MTM3</accession>
<dbReference type="InterPro" id="IPR041078">
    <property type="entry name" value="Plavaka"/>
</dbReference>
<organism evidence="2 3">
    <name type="scientific">Antrodiella citrinella</name>
    <dbReference type="NCBI Taxonomy" id="2447956"/>
    <lineage>
        <taxon>Eukaryota</taxon>
        <taxon>Fungi</taxon>
        <taxon>Dikarya</taxon>
        <taxon>Basidiomycota</taxon>
        <taxon>Agaricomycotina</taxon>
        <taxon>Agaricomycetes</taxon>
        <taxon>Polyporales</taxon>
        <taxon>Steccherinaceae</taxon>
        <taxon>Antrodiella</taxon>
    </lineage>
</organism>
<dbReference type="Pfam" id="PF18759">
    <property type="entry name" value="Plavaka"/>
    <property type="match status" value="1"/>
</dbReference>
<evidence type="ECO:0000256" key="1">
    <source>
        <dbReference type="SAM" id="MobiDB-lite"/>
    </source>
</evidence>
<evidence type="ECO:0008006" key="4">
    <source>
        <dbReference type="Google" id="ProtNLM"/>
    </source>
</evidence>
<protein>
    <recommendedName>
        <fullName evidence="4">C2H2-type domain-containing protein</fullName>
    </recommendedName>
</protein>
<keyword evidence="3" id="KW-1185">Reference proteome</keyword>
<reference evidence="2 3" key="1">
    <citation type="submission" date="2019-02" db="EMBL/GenBank/DDBJ databases">
        <title>Genome sequencing of the rare red list fungi Antrodiella citrinella (Flaviporus citrinellus).</title>
        <authorList>
            <person name="Buettner E."/>
            <person name="Kellner H."/>
        </authorList>
    </citation>
    <scope>NUCLEOTIDE SEQUENCE [LARGE SCALE GENOMIC DNA]</scope>
    <source>
        <strain evidence="2 3">DSM 108506</strain>
    </source>
</reference>
<proteinExistence type="predicted"/>
<name>A0A4S4MTM3_9APHY</name>
<dbReference type="EMBL" id="SGPM01000119">
    <property type="protein sequence ID" value="THH29539.1"/>
    <property type="molecule type" value="Genomic_DNA"/>
</dbReference>
<feature type="region of interest" description="Disordered" evidence="1">
    <location>
        <begin position="17"/>
        <end position="43"/>
    </location>
</feature>
<comment type="caution">
    <text evidence="2">The sequence shown here is derived from an EMBL/GenBank/DDBJ whole genome shotgun (WGS) entry which is preliminary data.</text>
</comment>
<evidence type="ECO:0000313" key="3">
    <source>
        <dbReference type="Proteomes" id="UP000308730"/>
    </source>
</evidence>
<gene>
    <name evidence="2" type="ORF">EUX98_g4659</name>
</gene>
<evidence type="ECO:0000313" key="2">
    <source>
        <dbReference type="EMBL" id="THH29539.1"/>
    </source>
</evidence>
<dbReference type="OrthoDB" id="3199698at2759"/>
<dbReference type="AlphaFoldDB" id="A0A4S4MTM3"/>
<sequence length="360" mass="41013">MGFYCVPHQRTFATLSGFQSHNRSHHKHPRPSSPRSTFSHHNLLDAKPCDVDGDILPLNTPPPPLDNIADWSPFEDRPAFEMAEWAFEKVETSGPDFTQLMKILTAKQVVQGQGKDSGFYRHSDDLLKTIDAIEVGDAPWESFTIRYTGPLPLDAPQWKREGYTVYTRNTLTVARNMLKSPDFKNSFDYTPFQEYIGVNERRWSNFMSGHWAWKQADIIAADPDTHHSMFCPVILGADKTTASVATGHTQFHPLYMSIGNVSNEMRRAHREAVMPTVFLAIPKASTAHKDDDEFRVFCKQLYHNSLTRILWPLRHGMTTPHVMQCPDGHYRRTIFGLGPFIADYPEQVLLAGIVQGWCPK</sequence>
<dbReference type="Proteomes" id="UP000308730">
    <property type="component" value="Unassembled WGS sequence"/>
</dbReference>